<accession>A0A9D4KHW8</accession>
<reference evidence="2" key="2">
    <citation type="submission" date="2020-11" db="EMBL/GenBank/DDBJ databases">
        <authorList>
            <person name="McCartney M.A."/>
            <person name="Auch B."/>
            <person name="Kono T."/>
            <person name="Mallez S."/>
            <person name="Becker A."/>
            <person name="Gohl D.M."/>
            <person name="Silverstein K.A.T."/>
            <person name="Koren S."/>
            <person name="Bechman K.B."/>
            <person name="Herman A."/>
            <person name="Abrahante J.E."/>
            <person name="Garbe J."/>
        </authorList>
    </citation>
    <scope>NUCLEOTIDE SEQUENCE</scope>
    <source>
        <strain evidence="2">Duluth1</strain>
        <tissue evidence="2">Whole animal</tissue>
    </source>
</reference>
<name>A0A9D4KHW8_DREPO</name>
<comment type="caution">
    <text evidence="2">The sequence shown here is derived from an EMBL/GenBank/DDBJ whole genome shotgun (WGS) entry which is preliminary data.</text>
</comment>
<feature type="chain" id="PRO_5038562915" description="Secreted protein" evidence="1">
    <location>
        <begin position="23"/>
        <end position="101"/>
    </location>
</feature>
<evidence type="ECO:0000313" key="3">
    <source>
        <dbReference type="Proteomes" id="UP000828390"/>
    </source>
</evidence>
<gene>
    <name evidence="2" type="ORF">DPMN_112994</name>
</gene>
<keyword evidence="1" id="KW-0732">Signal</keyword>
<dbReference type="EMBL" id="JAIWYP010000004">
    <property type="protein sequence ID" value="KAH3839562.1"/>
    <property type="molecule type" value="Genomic_DNA"/>
</dbReference>
<protein>
    <recommendedName>
        <fullName evidence="4">Secreted protein</fullName>
    </recommendedName>
</protein>
<evidence type="ECO:0008006" key="4">
    <source>
        <dbReference type="Google" id="ProtNLM"/>
    </source>
</evidence>
<evidence type="ECO:0000256" key="1">
    <source>
        <dbReference type="SAM" id="SignalP"/>
    </source>
</evidence>
<sequence>MPCLMWCQLSASVVSLCPASCGVNFELLWSVYALPHAVSTLSFCCQSMPCLMRCQLSASVVSLCPASCGVNFQLLWSVYALPHAVSTLSLSTFWANFMIQW</sequence>
<feature type="signal peptide" evidence="1">
    <location>
        <begin position="1"/>
        <end position="22"/>
    </location>
</feature>
<evidence type="ECO:0000313" key="2">
    <source>
        <dbReference type="EMBL" id="KAH3839562.1"/>
    </source>
</evidence>
<dbReference type="Proteomes" id="UP000828390">
    <property type="component" value="Unassembled WGS sequence"/>
</dbReference>
<reference evidence="2" key="1">
    <citation type="journal article" date="2019" name="bioRxiv">
        <title>The Genome of the Zebra Mussel, Dreissena polymorpha: A Resource for Invasive Species Research.</title>
        <authorList>
            <person name="McCartney M.A."/>
            <person name="Auch B."/>
            <person name="Kono T."/>
            <person name="Mallez S."/>
            <person name="Zhang Y."/>
            <person name="Obille A."/>
            <person name="Becker A."/>
            <person name="Abrahante J.E."/>
            <person name="Garbe J."/>
            <person name="Badalamenti J.P."/>
            <person name="Herman A."/>
            <person name="Mangelson H."/>
            <person name="Liachko I."/>
            <person name="Sullivan S."/>
            <person name="Sone E.D."/>
            <person name="Koren S."/>
            <person name="Silverstein K.A.T."/>
            <person name="Beckman K.B."/>
            <person name="Gohl D.M."/>
        </authorList>
    </citation>
    <scope>NUCLEOTIDE SEQUENCE</scope>
    <source>
        <strain evidence="2">Duluth1</strain>
        <tissue evidence="2">Whole animal</tissue>
    </source>
</reference>
<proteinExistence type="predicted"/>
<keyword evidence="3" id="KW-1185">Reference proteome</keyword>
<dbReference type="AlphaFoldDB" id="A0A9D4KHW8"/>
<organism evidence="2 3">
    <name type="scientific">Dreissena polymorpha</name>
    <name type="common">Zebra mussel</name>
    <name type="synonym">Mytilus polymorpha</name>
    <dbReference type="NCBI Taxonomy" id="45954"/>
    <lineage>
        <taxon>Eukaryota</taxon>
        <taxon>Metazoa</taxon>
        <taxon>Spiralia</taxon>
        <taxon>Lophotrochozoa</taxon>
        <taxon>Mollusca</taxon>
        <taxon>Bivalvia</taxon>
        <taxon>Autobranchia</taxon>
        <taxon>Heteroconchia</taxon>
        <taxon>Euheterodonta</taxon>
        <taxon>Imparidentia</taxon>
        <taxon>Neoheterodontei</taxon>
        <taxon>Myida</taxon>
        <taxon>Dreissenoidea</taxon>
        <taxon>Dreissenidae</taxon>
        <taxon>Dreissena</taxon>
    </lineage>
</organism>